<evidence type="ECO:0000313" key="1">
    <source>
        <dbReference type="EMBL" id="CAH3042564.1"/>
    </source>
</evidence>
<name>A0AAU9W0D5_9CNID</name>
<protein>
    <submittedName>
        <fullName evidence="1">Uncharacterized protein</fullName>
    </submittedName>
</protein>
<dbReference type="EMBL" id="CALNXJ010000006">
    <property type="protein sequence ID" value="CAH3042564.1"/>
    <property type="molecule type" value="Genomic_DNA"/>
</dbReference>
<proteinExistence type="predicted"/>
<dbReference type="Proteomes" id="UP001159428">
    <property type="component" value="Unassembled WGS sequence"/>
</dbReference>
<organism evidence="1 2">
    <name type="scientific">Pocillopora meandrina</name>
    <dbReference type="NCBI Taxonomy" id="46732"/>
    <lineage>
        <taxon>Eukaryota</taxon>
        <taxon>Metazoa</taxon>
        <taxon>Cnidaria</taxon>
        <taxon>Anthozoa</taxon>
        <taxon>Hexacorallia</taxon>
        <taxon>Scleractinia</taxon>
        <taxon>Astrocoeniina</taxon>
        <taxon>Pocilloporidae</taxon>
        <taxon>Pocillopora</taxon>
    </lineage>
</organism>
<gene>
    <name evidence="1" type="ORF">PMEA_00028881</name>
</gene>
<accession>A0AAU9W0D5</accession>
<sequence>MNEEDSSISLRISCLRYYNISGGTRELEEQLKKPGVRSHVSTAVFSQRGFKCKARLDQSANDKCDGFAEARGVGKFAESLYRGLIFEHETPYTLLQRKLQMASVLRSRVMDSGPMRAQTQGAETNENGA</sequence>
<dbReference type="AlphaFoldDB" id="A0AAU9W0D5"/>
<evidence type="ECO:0000313" key="2">
    <source>
        <dbReference type="Proteomes" id="UP001159428"/>
    </source>
</evidence>
<keyword evidence="2" id="KW-1185">Reference proteome</keyword>
<comment type="caution">
    <text evidence="1">The sequence shown here is derived from an EMBL/GenBank/DDBJ whole genome shotgun (WGS) entry which is preliminary data.</text>
</comment>
<reference evidence="1 2" key="1">
    <citation type="submission" date="2022-05" db="EMBL/GenBank/DDBJ databases">
        <authorList>
            <consortium name="Genoscope - CEA"/>
            <person name="William W."/>
        </authorList>
    </citation>
    <scope>NUCLEOTIDE SEQUENCE [LARGE SCALE GENOMIC DNA]</scope>
</reference>